<protein>
    <submittedName>
        <fullName evidence="2">Uncharacterized protein</fullName>
    </submittedName>
</protein>
<dbReference type="EnsemblMetazoa" id="XM_001601257">
    <property type="protein sequence ID" value="XP_001601307"/>
    <property type="gene ID" value="LOC100116942"/>
</dbReference>
<keyword evidence="3" id="KW-1185">Reference proteome</keyword>
<dbReference type="OrthoDB" id="7694872at2759"/>
<proteinExistence type="predicted"/>
<dbReference type="Proteomes" id="UP000002358">
    <property type="component" value="Chromosome 5"/>
</dbReference>
<feature type="compositionally biased region" description="Basic and acidic residues" evidence="1">
    <location>
        <begin position="669"/>
        <end position="682"/>
    </location>
</feature>
<feature type="region of interest" description="Disordered" evidence="1">
    <location>
        <begin position="1"/>
        <end position="82"/>
    </location>
</feature>
<feature type="compositionally biased region" description="Basic and acidic residues" evidence="1">
    <location>
        <begin position="9"/>
        <end position="24"/>
    </location>
</feature>
<feature type="compositionally biased region" description="Basic and acidic residues" evidence="1">
    <location>
        <begin position="417"/>
        <end position="429"/>
    </location>
</feature>
<feature type="region of interest" description="Disordered" evidence="1">
    <location>
        <begin position="577"/>
        <end position="682"/>
    </location>
</feature>
<dbReference type="EnsemblMetazoa" id="XM_008219297">
    <property type="protein sequence ID" value="XP_008217519"/>
    <property type="gene ID" value="LOC100116942"/>
</dbReference>
<dbReference type="InParanoid" id="A0A7M7HHI8"/>
<dbReference type="KEGG" id="nvi:100116942"/>
<feature type="compositionally biased region" description="Polar residues" evidence="1">
    <location>
        <begin position="68"/>
        <end position="77"/>
    </location>
</feature>
<feature type="compositionally biased region" description="Low complexity" evidence="1">
    <location>
        <begin position="294"/>
        <end position="317"/>
    </location>
</feature>
<evidence type="ECO:0000313" key="3">
    <source>
        <dbReference type="Proteomes" id="UP000002358"/>
    </source>
</evidence>
<organism evidence="2 3">
    <name type="scientific">Nasonia vitripennis</name>
    <name type="common">Parasitic wasp</name>
    <dbReference type="NCBI Taxonomy" id="7425"/>
    <lineage>
        <taxon>Eukaryota</taxon>
        <taxon>Metazoa</taxon>
        <taxon>Ecdysozoa</taxon>
        <taxon>Arthropoda</taxon>
        <taxon>Hexapoda</taxon>
        <taxon>Insecta</taxon>
        <taxon>Pterygota</taxon>
        <taxon>Neoptera</taxon>
        <taxon>Endopterygota</taxon>
        <taxon>Hymenoptera</taxon>
        <taxon>Apocrita</taxon>
        <taxon>Proctotrupomorpha</taxon>
        <taxon>Chalcidoidea</taxon>
        <taxon>Pteromalidae</taxon>
        <taxon>Pteromalinae</taxon>
        <taxon>Nasonia</taxon>
    </lineage>
</organism>
<feature type="region of interest" description="Disordered" evidence="1">
    <location>
        <begin position="291"/>
        <end position="325"/>
    </location>
</feature>
<dbReference type="AlphaFoldDB" id="A0A7M7HHI8"/>
<evidence type="ECO:0000256" key="1">
    <source>
        <dbReference type="SAM" id="MobiDB-lite"/>
    </source>
</evidence>
<dbReference type="GeneID" id="100116942"/>
<evidence type="ECO:0000313" key="2">
    <source>
        <dbReference type="EnsemblMetazoa" id="XP_008217519"/>
    </source>
</evidence>
<feature type="region of interest" description="Disordered" evidence="1">
    <location>
        <begin position="112"/>
        <end position="183"/>
    </location>
</feature>
<feature type="compositionally biased region" description="Basic and acidic residues" evidence="1">
    <location>
        <begin position="593"/>
        <end position="605"/>
    </location>
</feature>
<feature type="region of interest" description="Disordered" evidence="1">
    <location>
        <begin position="414"/>
        <end position="465"/>
    </location>
</feature>
<feature type="compositionally biased region" description="Basic and acidic residues" evidence="1">
    <location>
        <begin position="650"/>
        <end position="662"/>
    </location>
</feature>
<reference evidence="2" key="1">
    <citation type="submission" date="2021-01" db="UniProtKB">
        <authorList>
            <consortium name="EnsemblMetazoa"/>
        </authorList>
    </citation>
    <scope>IDENTIFICATION</scope>
</reference>
<feature type="compositionally biased region" description="Basic and acidic residues" evidence="1">
    <location>
        <begin position="144"/>
        <end position="158"/>
    </location>
</feature>
<accession>A0A7M7HHI8</accession>
<name>A0A7M7HHI8_NASVI</name>
<dbReference type="RefSeq" id="XP_008217519.1">
    <property type="nucleotide sequence ID" value="XM_008219297.3"/>
</dbReference>
<dbReference type="RefSeq" id="XP_001601307.3">
    <property type="nucleotide sequence ID" value="XM_001601257.5"/>
</dbReference>
<feature type="region of interest" description="Disordered" evidence="1">
    <location>
        <begin position="202"/>
        <end position="221"/>
    </location>
</feature>
<sequence length="901" mass="96548">MLKQPRFSLVEKRVEKSDGADSKKVTGASWQKPGTRQTMSYRKKSTSSRPYERAGRTRIARKEEKIEASSTESTNLSDKQKMGSVLALRREINEWRRQEDLRSKVNEALERSARVTGATDTEDNKENTKFNDTPKCIVEASTEETNKENYAETKDDMSSGRSRSKAKSRKEDGEKIPVTWISVQPDASTRTSLRSVADYLSEKETESPLSQHRPNRSLRLSPASLQALERAERLVEDAERQLSRLNFDAVLADACDGDSDRLLDETSAYIRRIVATSFETGAYEPAPISETLIPARSKSRPSSASASASGRATGPRGPSESKPAAPAIDDDCPLCCGKSARAAAQAPAGGCVGSDKLSVQRGPAISIKADLCVRTSRIVDIQPSGDPLPTWPRAAPADNVASFQFQHESFANGESAAAEKLEASGRKDATTSVTGLVQPAEPAGNRSPAASEPPESLPKLDASSDADLSLGEPGIIADLDALLSQQRTIIRRVHQSSQALEQLLRKSDNGADYSAGSFDSVHCSHDSLQAGSAAAASIRESCQSDAGFIENLKSSSLQLPKAGDLTADSTARRRVEKEIGENGASIGVSANRGESRATSDIDTGKVNESGFIDANRNNSEEAEEKESRGPGVSSVSQAIGEEQGPGRDSLNIDDKRIGEKGSGDAIGIVDERGETGGEDSLHKTSHLVDSLSDDQSLRQLSDQLMVQSQLDSKAAQDNRHDGVLTASAELIVGRQTSVGLDRATTREYSRVSANNRPLLTAYQHDGIVLLEPPSSVHQKLNLLEKLESCSIPNRHHYCKRLPFSSTVLSDAAQPAGSNAESSELSSEAAHSEGEFCLSSSASYSLGEVRRKNVNSIAGSQSCSTKVSSTSSAISQLEAPPFQCSIGELIGPSYNQVIIADK</sequence>
<feature type="compositionally biased region" description="Polar residues" evidence="1">
    <location>
        <begin position="28"/>
        <end position="40"/>
    </location>
</feature>
<feature type="compositionally biased region" description="Basic and acidic residues" evidence="1">
    <location>
        <begin position="50"/>
        <end position="67"/>
    </location>
</feature>